<evidence type="ECO:0000313" key="1">
    <source>
        <dbReference type="EMBL" id="SVC71263.1"/>
    </source>
</evidence>
<sequence>MKKEKIPLCEILIENSTYSRCHLKNRLIKDLGWKYECNKCGLSKWNDKPLV</sequence>
<reference evidence="1" key="1">
    <citation type="submission" date="2018-05" db="EMBL/GenBank/DDBJ databases">
        <authorList>
            <person name="Lanie J.A."/>
            <person name="Ng W.-L."/>
            <person name="Kazmierczak K.M."/>
            <person name="Andrzejewski T.M."/>
            <person name="Davidsen T.M."/>
            <person name="Wayne K.J."/>
            <person name="Tettelin H."/>
            <person name="Glass J.I."/>
            <person name="Rusch D."/>
            <person name="Podicherti R."/>
            <person name="Tsui H.-C.T."/>
            <person name="Winkler M.E."/>
        </authorList>
    </citation>
    <scope>NUCLEOTIDE SEQUENCE</scope>
</reference>
<protein>
    <submittedName>
        <fullName evidence="1">Uncharacterized protein</fullName>
    </submittedName>
</protein>
<dbReference type="AlphaFoldDB" id="A0A382PCZ6"/>
<organism evidence="1">
    <name type="scientific">marine metagenome</name>
    <dbReference type="NCBI Taxonomy" id="408172"/>
    <lineage>
        <taxon>unclassified sequences</taxon>
        <taxon>metagenomes</taxon>
        <taxon>ecological metagenomes</taxon>
    </lineage>
</organism>
<accession>A0A382PCZ6</accession>
<proteinExistence type="predicted"/>
<name>A0A382PCZ6_9ZZZZ</name>
<feature type="non-terminal residue" evidence="1">
    <location>
        <position position="51"/>
    </location>
</feature>
<gene>
    <name evidence="1" type="ORF">METZ01_LOCUS324117</name>
</gene>
<dbReference type="EMBL" id="UINC01106530">
    <property type="protein sequence ID" value="SVC71263.1"/>
    <property type="molecule type" value="Genomic_DNA"/>
</dbReference>